<dbReference type="InterPro" id="IPR028098">
    <property type="entry name" value="Glyco_trans_4-like_N"/>
</dbReference>
<dbReference type="KEGG" id="fwa:DCMF_11905"/>
<dbReference type="RefSeq" id="WP_214659289.1">
    <property type="nucleotide sequence ID" value="NZ_CP017634.1"/>
</dbReference>
<dbReference type="GO" id="GO:0016758">
    <property type="term" value="F:hexosyltransferase activity"/>
    <property type="evidence" value="ECO:0007669"/>
    <property type="project" value="TreeGrafter"/>
</dbReference>
<proteinExistence type="predicted"/>
<dbReference type="Pfam" id="PF13692">
    <property type="entry name" value="Glyco_trans_1_4"/>
    <property type="match status" value="1"/>
</dbReference>
<dbReference type="Gene3D" id="3.40.50.2000">
    <property type="entry name" value="Glycogen Phosphorylase B"/>
    <property type="match status" value="2"/>
</dbReference>
<feature type="domain" description="Glycosyltransferase subfamily 4-like N-terminal" evidence="1">
    <location>
        <begin position="14"/>
        <end position="178"/>
    </location>
</feature>
<name>A0A3G1KSD9_FORW1</name>
<gene>
    <name evidence="2" type="ORF">DCMF_11905</name>
</gene>
<dbReference type="Pfam" id="PF13439">
    <property type="entry name" value="Glyco_transf_4"/>
    <property type="match status" value="1"/>
</dbReference>
<dbReference type="InterPro" id="IPR050194">
    <property type="entry name" value="Glycosyltransferase_grp1"/>
</dbReference>
<protein>
    <recommendedName>
        <fullName evidence="1">Glycosyltransferase subfamily 4-like N-terminal domain-containing protein</fullName>
    </recommendedName>
</protein>
<dbReference type="EMBL" id="CP017634">
    <property type="protein sequence ID" value="ATW25379.1"/>
    <property type="molecule type" value="Genomic_DNA"/>
</dbReference>
<dbReference type="PANTHER" id="PTHR45947:SF3">
    <property type="entry name" value="SULFOQUINOVOSYL TRANSFERASE SQD2"/>
    <property type="match status" value="1"/>
</dbReference>
<dbReference type="Proteomes" id="UP000323521">
    <property type="component" value="Chromosome"/>
</dbReference>
<organism evidence="2 3">
    <name type="scientific">Formimonas warabiya</name>
    <dbReference type="NCBI Taxonomy" id="1761012"/>
    <lineage>
        <taxon>Bacteria</taxon>
        <taxon>Bacillati</taxon>
        <taxon>Bacillota</taxon>
        <taxon>Clostridia</taxon>
        <taxon>Eubacteriales</taxon>
        <taxon>Peptococcaceae</taxon>
        <taxon>Candidatus Formimonas</taxon>
    </lineage>
</organism>
<evidence type="ECO:0000313" key="2">
    <source>
        <dbReference type="EMBL" id="ATW25379.1"/>
    </source>
</evidence>
<evidence type="ECO:0000259" key="1">
    <source>
        <dbReference type="Pfam" id="PF13439"/>
    </source>
</evidence>
<dbReference type="AlphaFoldDB" id="A0A3G1KSD9"/>
<keyword evidence="3" id="KW-1185">Reference proteome</keyword>
<dbReference type="CDD" id="cd03814">
    <property type="entry name" value="GT4-like"/>
    <property type="match status" value="1"/>
</dbReference>
<evidence type="ECO:0000313" key="3">
    <source>
        <dbReference type="Proteomes" id="UP000323521"/>
    </source>
</evidence>
<dbReference type="PANTHER" id="PTHR45947">
    <property type="entry name" value="SULFOQUINOVOSYL TRANSFERASE SQD2"/>
    <property type="match status" value="1"/>
</dbReference>
<reference evidence="2 3" key="1">
    <citation type="submission" date="2016-10" db="EMBL/GenBank/DDBJ databases">
        <title>Complete Genome Sequence of Peptococcaceae strain DCMF.</title>
        <authorList>
            <person name="Edwards R.J."/>
            <person name="Holland S.I."/>
            <person name="Deshpande N.P."/>
            <person name="Wong Y.K."/>
            <person name="Ertan H."/>
            <person name="Manefield M."/>
            <person name="Russell T.L."/>
            <person name="Lee M.J."/>
        </authorList>
    </citation>
    <scope>NUCLEOTIDE SEQUENCE [LARGE SCALE GENOMIC DNA]</scope>
    <source>
        <strain evidence="2 3">DCMF</strain>
    </source>
</reference>
<dbReference type="SUPFAM" id="SSF53756">
    <property type="entry name" value="UDP-Glycosyltransferase/glycogen phosphorylase"/>
    <property type="match status" value="1"/>
</dbReference>
<accession>A0A3G1KSD9</accession>
<sequence length="386" mass="42854">MKVAIFTDTFQPQVNGVARTVGRITSFLDSRNLPCLVFAPEGGAAQAKKENVHTFPGFDLPFYPECRIGLPNISQVKDVLSSFQPHIIHVVTEFSLGFCGLKYARDHGLPVVASYTTNFPQYLNYYKAGFLEGWVWQYLRWFHNQCQVTYCPSPAIKSLLTKKGFLNLDTWGRGIDTALFSPEKRSVTLRNRLAPGKKLHFLYVGRLAPEKDLDVLLKAWKIVQKTIPEAQLIVTGNGPIIGELKETAGPEVIFTGYLHGEELAAVYASSDVFVFPSTTETFGNVVLEAMASGLPVIAAAAGGVKNLLIDGSNGLSCRPRNYLDLASAMIKIAQDDGLRKKLGGQALQYARERKWDQVLNSLLESYQKVIDTYPLDHPRAHQAYKI</sequence>